<evidence type="ECO:0000313" key="1">
    <source>
        <dbReference type="EMBL" id="KXA13388.1"/>
    </source>
</evidence>
<name>A0A133NAS0_CLOPF</name>
<organism evidence="1 2">
    <name type="scientific">Clostridium perfringens</name>
    <dbReference type="NCBI Taxonomy" id="1502"/>
    <lineage>
        <taxon>Bacteria</taxon>
        <taxon>Bacillati</taxon>
        <taxon>Bacillota</taxon>
        <taxon>Clostridia</taxon>
        <taxon>Eubacteriales</taxon>
        <taxon>Clostridiaceae</taxon>
        <taxon>Clostridium</taxon>
    </lineage>
</organism>
<reference evidence="1 2" key="1">
    <citation type="submission" date="2016-01" db="EMBL/GenBank/DDBJ databases">
        <authorList>
            <person name="Oliw E.H."/>
        </authorList>
    </citation>
    <scope>NUCLEOTIDE SEQUENCE [LARGE SCALE GENOMIC DNA]</scope>
    <source>
        <strain evidence="1 2">MJR7757A</strain>
    </source>
</reference>
<dbReference type="EMBL" id="LRPU01000035">
    <property type="protein sequence ID" value="KXA13388.1"/>
    <property type="molecule type" value="Genomic_DNA"/>
</dbReference>
<accession>A0A133NAS0</accession>
<evidence type="ECO:0000313" key="2">
    <source>
        <dbReference type="Proteomes" id="UP000070646"/>
    </source>
</evidence>
<gene>
    <name evidence="1" type="ORF">HMPREF3222_00850</name>
</gene>
<proteinExistence type="predicted"/>
<comment type="caution">
    <text evidence="1">The sequence shown here is derived from an EMBL/GenBank/DDBJ whole genome shotgun (WGS) entry which is preliminary data.</text>
</comment>
<dbReference type="AlphaFoldDB" id="A0A133NAS0"/>
<dbReference type="PATRIC" id="fig|1502.174.peg.862"/>
<sequence>MSKEQMYRKKFYKAVAYLEDCSDARIKNKLGVVKEVGTSTDSESWDLIMYSLDENLIKFYIDNKVVLSFGEDSPLISMFEGLILSMNEE</sequence>
<dbReference type="RefSeq" id="WP_060794904.1">
    <property type="nucleotide sequence ID" value="NZ_KQ956181.1"/>
</dbReference>
<dbReference type="Proteomes" id="UP000070646">
    <property type="component" value="Unassembled WGS sequence"/>
</dbReference>
<protein>
    <submittedName>
        <fullName evidence="1">Uncharacterized protein</fullName>
    </submittedName>
</protein>